<keyword evidence="8" id="KW-1185">Reference proteome</keyword>
<dbReference type="CDD" id="cd07995">
    <property type="entry name" value="TPK"/>
    <property type="match status" value="1"/>
</dbReference>
<dbReference type="GO" id="GO:0009229">
    <property type="term" value="P:thiamine diphosphate biosynthetic process"/>
    <property type="evidence" value="ECO:0007669"/>
    <property type="project" value="InterPro"/>
</dbReference>
<dbReference type="InterPro" id="IPR007373">
    <property type="entry name" value="Thiamin_PyroPKinase_B1-bd"/>
</dbReference>
<evidence type="ECO:0000256" key="5">
    <source>
        <dbReference type="NCBIfam" id="TIGR01378"/>
    </source>
</evidence>
<evidence type="ECO:0000259" key="6">
    <source>
        <dbReference type="SMART" id="SM00983"/>
    </source>
</evidence>
<dbReference type="GO" id="GO:0005524">
    <property type="term" value="F:ATP binding"/>
    <property type="evidence" value="ECO:0007669"/>
    <property type="project" value="UniProtKB-KW"/>
</dbReference>
<keyword evidence="2" id="KW-0547">Nucleotide-binding</keyword>
<dbReference type="Proteomes" id="UP000319255">
    <property type="component" value="Unassembled WGS sequence"/>
</dbReference>
<dbReference type="InterPro" id="IPR053149">
    <property type="entry name" value="TPK"/>
</dbReference>
<organism evidence="7 8">
    <name type="scientific">Amaricoccus solimangrovi</name>
    <dbReference type="NCBI Taxonomy" id="2589815"/>
    <lineage>
        <taxon>Bacteria</taxon>
        <taxon>Pseudomonadati</taxon>
        <taxon>Pseudomonadota</taxon>
        <taxon>Alphaproteobacteria</taxon>
        <taxon>Rhodobacterales</taxon>
        <taxon>Paracoccaceae</taxon>
        <taxon>Amaricoccus</taxon>
    </lineage>
</organism>
<dbReference type="EC" id="2.7.6.2" evidence="5"/>
<keyword evidence="1 7" id="KW-0808">Transferase</keyword>
<accession>A0A501WXU0</accession>
<dbReference type="Gene3D" id="3.40.50.10240">
    <property type="entry name" value="Thiamin pyrophosphokinase, catalytic domain"/>
    <property type="match status" value="1"/>
</dbReference>
<evidence type="ECO:0000313" key="7">
    <source>
        <dbReference type="EMBL" id="TPE53542.1"/>
    </source>
</evidence>
<dbReference type="PANTHER" id="PTHR41299:SF1">
    <property type="entry name" value="THIAMINE PYROPHOSPHOKINASE"/>
    <property type="match status" value="1"/>
</dbReference>
<keyword evidence="3 7" id="KW-0418">Kinase</keyword>
<evidence type="ECO:0000256" key="1">
    <source>
        <dbReference type="ARBA" id="ARBA00022679"/>
    </source>
</evidence>
<dbReference type="OrthoDB" id="7057856at2"/>
<dbReference type="RefSeq" id="WP_140452120.1">
    <property type="nucleotide sequence ID" value="NZ_VFRP01000001.1"/>
</dbReference>
<dbReference type="NCBIfam" id="TIGR01378">
    <property type="entry name" value="thi_PPkinase"/>
    <property type="match status" value="1"/>
</dbReference>
<evidence type="ECO:0000256" key="4">
    <source>
        <dbReference type="ARBA" id="ARBA00022840"/>
    </source>
</evidence>
<evidence type="ECO:0000313" key="8">
    <source>
        <dbReference type="Proteomes" id="UP000319255"/>
    </source>
</evidence>
<dbReference type="InterPro" id="IPR006282">
    <property type="entry name" value="Thi_PPkinase"/>
</dbReference>
<dbReference type="InterPro" id="IPR036759">
    <property type="entry name" value="TPK_catalytic_sf"/>
</dbReference>
<evidence type="ECO:0000256" key="3">
    <source>
        <dbReference type="ARBA" id="ARBA00022777"/>
    </source>
</evidence>
<reference evidence="7 8" key="1">
    <citation type="submission" date="2019-06" db="EMBL/GenBank/DDBJ databases">
        <title>A novel bacterium of genus Amaricoccus, isolated from marine sediment.</title>
        <authorList>
            <person name="Huang H."/>
            <person name="Mo K."/>
            <person name="Hu Y."/>
        </authorList>
    </citation>
    <scope>NUCLEOTIDE SEQUENCE [LARGE SCALE GENOMIC DNA]</scope>
    <source>
        <strain evidence="7 8">HB172011</strain>
    </source>
</reference>
<dbReference type="PANTHER" id="PTHR41299">
    <property type="entry name" value="THIAMINE PYROPHOSPHOKINASE"/>
    <property type="match status" value="1"/>
</dbReference>
<dbReference type="GO" id="GO:0030975">
    <property type="term" value="F:thiamine binding"/>
    <property type="evidence" value="ECO:0007669"/>
    <property type="project" value="InterPro"/>
</dbReference>
<keyword evidence="4" id="KW-0067">ATP-binding</keyword>
<dbReference type="InterPro" id="IPR036371">
    <property type="entry name" value="TPK_B1-bd_sf"/>
</dbReference>
<dbReference type="AlphaFoldDB" id="A0A501WXU0"/>
<proteinExistence type="predicted"/>
<comment type="caution">
    <text evidence="7">The sequence shown here is derived from an EMBL/GenBank/DDBJ whole genome shotgun (WGS) entry which is preliminary data.</text>
</comment>
<sequence length="222" mass="22795">MELRPVLYRAAGPVTLVGGGPVTPAALAAALALAPEVYAADGGGDVALPAGHRLRAIIGDIDSLGSDPAREGAPPVHRIAEQDTTDLEKCLYSIEAPLYLGVGFLGGRVDHELAALNALARHPERRMILIGESDLCLRCPEAGLRLSAEAGERVSLFPMGPARGTRSVGLTWPVTDLELAPAGRIGTSNSALGGPLEIGFSGGPVLVILPVGHLGQVTRSLG</sequence>
<evidence type="ECO:0000256" key="2">
    <source>
        <dbReference type="ARBA" id="ARBA00022741"/>
    </source>
</evidence>
<dbReference type="EMBL" id="VFRP01000001">
    <property type="protein sequence ID" value="TPE53542.1"/>
    <property type="molecule type" value="Genomic_DNA"/>
</dbReference>
<feature type="domain" description="Thiamin pyrophosphokinase thiamin-binding" evidence="6">
    <location>
        <begin position="131"/>
        <end position="206"/>
    </location>
</feature>
<name>A0A501WXU0_9RHOB</name>
<dbReference type="Pfam" id="PF04265">
    <property type="entry name" value="TPK_B1_binding"/>
    <property type="match status" value="1"/>
</dbReference>
<dbReference type="SUPFAM" id="SSF63862">
    <property type="entry name" value="Thiamin pyrophosphokinase, substrate-binding domain"/>
    <property type="match status" value="1"/>
</dbReference>
<protein>
    <recommendedName>
        <fullName evidence="5">Thiamine diphosphokinase</fullName>
        <ecNumber evidence="5">2.7.6.2</ecNumber>
    </recommendedName>
</protein>
<dbReference type="GO" id="GO:0016301">
    <property type="term" value="F:kinase activity"/>
    <property type="evidence" value="ECO:0007669"/>
    <property type="project" value="UniProtKB-KW"/>
</dbReference>
<dbReference type="SMART" id="SM00983">
    <property type="entry name" value="TPK_B1_binding"/>
    <property type="match status" value="1"/>
</dbReference>
<dbReference type="Pfam" id="PF04263">
    <property type="entry name" value="TPK_catalytic"/>
    <property type="match status" value="1"/>
</dbReference>
<gene>
    <name evidence="7" type="ORF">FJM51_00365</name>
</gene>
<dbReference type="SUPFAM" id="SSF63999">
    <property type="entry name" value="Thiamin pyrophosphokinase, catalytic domain"/>
    <property type="match status" value="1"/>
</dbReference>
<dbReference type="GO" id="GO:0006772">
    <property type="term" value="P:thiamine metabolic process"/>
    <property type="evidence" value="ECO:0007669"/>
    <property type="project" value="UniProtKB-UniRule"/>
</dbReference>
<dbReference type="GO" id="GO:0004788">
    <property type="term" value="F:thiamine diphosphokinase activity"/>
    <property type="evidence" value="ECO:0007669"/>
    <property type="project" value="UniProtKB-UniRule"/>
</dbReference>
<dbReference type="InterPro" id="IPR007371">
    <property type="entry name" value="TPK_catalytic"/>
</dbReference>